<dbReference type="EMBL" id="CASHTH010001582">
    <property type="protein sequence ID" value="CAI8017002.1"/>
    <property type="molecule type" value="Genomic_DNA"/>
</dbReference>
<organism evidence="1 2">
    <name type="scientific">Geodia barretti</name>
    <name type="common">Barrett's horny sponge</name>
    <dbReference type="NCBI Taxonomy" id="519541"/>
    <lineage>
        <taxon>Eukaryota</taxon>
        <taxon>Metazoa</taxon>
        <taxon>Porifera</taxon>
        <taxon>Demospongiae</taxon>
        <taxon>Heteroscleromorpha</taxon>
        <taxon>Tetractinellida</taxon>
        <taxon>Astrophorina</taxon>
        <taxon>Geodiidae</taxon>
        <taxon>Geodia</taxon>
    </lineage>
</organism>
<accession>A0AA35RTK2</accession>
<feature type="non-terminal residue" evidence="1">
    <location>
        <position position="1"/>
    </location>
</feature>
<protein>
    <submittedName>
        <fullName evidence="1">Uncharacterized protein</fullName>
    </submittedName>
</protein>
<evidence type="ECO:0000313" key="1">
    <source>
        <dbReference type="EMBL" id="CAI8017002.1"/>
    </source>
</evidence>
<keyword evidence="2" id="KW-1185">Reference proteome</keyword>
<gene>
    <name evidence="1" type="ORF">GBAR_LOCUS10375</name>
</gene>
<name>A0AA35RTK2_GEOBA</name>
<evidence type="ECO:0000313" key="2">
    <source>
        <dbReference type="Proteomes" id="UP001174909"/>
    </source>
</evidence>
<dbReference type="AlphaFoldDB" id="A0AA35RTK2"/>
<sequence length="61" mass="6834">MFSIGRFSSSLVPKFSSALPLNPQFHGSIILWFPCSLVLRFHASLVPWFCSSTALLFPFSL</sequence>
<proteinExistence type="predicted"/>
<dbReference type="Proteomes" id="UP001174909">
    <property type="component" value="Unassembled WGS sequence"/>
</dbReference>
<comment type="caution">
    <text evidence="1">The sequence shown here is derived from an EMBL/GenBank/DDBJ whole genome shotgun (WGS) entry which is preliminary data.</text>
</comment>
<reference evidence="1" key="1">
    <citation type="submission" date="2023-03" db="EMBL/GenBank/DDBJ databases">
        <authorList>
            <person name="Steffen K."/>
            <person name="Cardenas P."/>
        </authorList>
    </citation>
    <scope>NUCLEOTIDE SEQUENCE</scope>
</reference>